<keyword evidence="4 8" id="KW-0479">Metal-binding</keyword>
<evidence type="ECO:0000256" key="7">
    <source>
        <dbReference type="ARBA" id="ARBA00038093"/>
    </source>
</evidence>
<gene>
    <name evidence="8" type="primary">vapC</name>
    <name evidence="10" type="ORF">GGQ64_001271</name>
</gene>
<evidence type="ECO:0000259" key="9">
    <source>
        <dbReference type="Pfam" id="PF01850"/>
    </source>
</evidence>
<feature type="binding site" evidence="8">
    <location>
        <position position="101"/>
    </location>
    <ligand>
        <name>Mg(2+)</name>
        <dbReference type="ChEBI" id="CHEBI:18420"/>
    </ligand>
</feature>
<dbReference type="EMBL" id="JACIEE010000002">
    <property type="protein sequence ID" value="MBB3976084.1"/>
    <property type="molecule type" value="Genomic_DNA"/>
</dbReference>
<feature type="binding site" evidence="8">
    <location>
        <position position="5"/>
    </location>
    <ligand>
        <name>Mg(2+)</name>
        <dbReference type="ChEBI" id="CHEBI:18420"/>
    </ligand>
</feature>
<name>A0A7W6GJN4_9HYPH</name>
<dbReference type="InterPro" id="IPR029060">
    <property type="entry name" value="PIN-like_dom_sf"/>
</dbReference>
<comment type="cofactor">
    <cofactor evidence="1 8">
        <name>Mg(2+)</name>
        <dbReference type="ChEBI" id="CHEBI:18420"/>
    </cofactor>
</comment>
<dbReference type="CDD" id="cd09871">
    <property type="entry name" value="PIN_MtVapC28-VapC30-like"/>
    <property type="match status" value="1"/>
</dbReference>
<feature type="domain" description="PIN" evidence="9">
    <location>
        <begin position="2"/>
        <end position="126"/>
    </location>
</feature>
<dbReference type="GO" id="GO:0000287">
    <property type="term" value="F:magnesium ion binding"/>
    <property type="evidence" value="ECO:0007669"/>
    <property type="project" value="UniProtKB-UniRule"/>
</dbReference>
<dbReference type="PANTHER" id="PTHR33653">
    <property type="entry name" value="RIBONUCLEASE VAPC2"/>
    <property type="match status" value="1"/>
</dbReference>
<evidence type="ECO:0000313" key="10">
    <source>
        <dbReference type="EMBL" id="MBB3976084.1"/>
    </source>
</evidence>
<keyword evidence="2 8" id="KW-1277">Toxin-antitoxin system</keyword>
<dbReference type="PANTHER" id="PTHR33653:SF1">
    <property type="entry name" value="RIBONUCLEASE VAPC2"/>
    <property type="match status" value="1"/>
</dbReference>
<dbReference type="GO" id="GO:0090729">
    <property type="term" value="F:toxin activity"/>
    <property type="evidence" value="ECO:0007669"/>
    <property type="project" value="UniProtKB-KW"/>
</dbReference>
<dbReference type="GO" id="GO:0004540">
    <property type="term" value="F:RNA nuclease activity"/>
    <property type="evidence" value="ECO:0007669"/>
    <property type="project" value="InterPro"/>
</dbReference>
<sequence length="131" mass="14380">MIVLDTSAIVAILSDEPERRAFNEIIERTPVRCISAASLLETKMVLFARFGPQASNAVDAFIMHAAIRIEPVSAETAEIAFDAFRRFGRGSGHPAKLNYGDCFSYALAREKRAPLLFKGGDFGHTDIEPAH</sequence>
<evidence type="ECO:0000256" key="6">
    <source>
        <dbReference type="ARBA" id="ARBA00022842"/>
    </source>
</evidence>
<dbReference type="Proteomes" id="UP000574761">
    <property type="component" value="Unassembled WGS sequence"/>
</dbReference>
<comment type="caution">
    <text evidence="10">The sequence shown here is derived from an EMBL/GenBank/DDBJ whole genome shotgun (WGS) entry which is preliminary data.</text>
</comment>
<comment type="function">
    <text evidence="8">Toxic component of a toxin-antitoxin (TA) system. An RNase.</text>
</comment>
<dbReference type="EC" id="3.1.-.-" evidence="8"/>
<evidence type="ECO:0000256" key="1">
    <source>
        <dbReference type="ARBA" id="ARBA00001946"/>
    </source>
</evidence>
<dbReference type="Pfam" id="PF01850">
    <property type="entry name" value="PIN"/>
    <property type="match status" value="1"/>
</dbReference>
<keyword evidence="3 8" id="KW-0540">Nuclease</keyword>
<dbReference type="SUPFAM" id="SSF88723">
    <property type="entry name" value="PIN domain-like"/>
    <property type="match status" value="1"/>
</dbReference>
<evidence type="ECO:0000256" key="5">
    <source>
        <dbReference type="ARBA" id="ARBA00022801"/>
    </source>
</evidence>
<keyword evidence="5 8" id="KW-0378">Hydrolase</keyword>
<accession>A0A7W6GJN4</accession>
<evidence type="ECO:0000256" key="2">
    <source>
        <dbReference type="ARBA" id="ARBA00022649"/>
    </source>
</evidence>
<dbReference type="AlphaFoldDB" id="A0A7W6GJN4"/>
<comment type="similarity">
    <text evidence="7 8">Belongs to the PINc/VapC protein family.</text>
</comment>
<organism evidence="10 11">
    <name type="scientific">Mycoplana azooxidifex</name>
    <dbReference type="NCBI Taxonomy" id="1636188"/>
    <lineage>
        <taxon>Bacteria</taxon>
        <taxon>Pseudomonadati</taxon>
        <taxon>Pseudomonadota</taxon>
        <taxon>Alphaproteobacteria</taxon>
        <taxon>Hyphomicrobiales</taxon>
        <taxon>Rhizobiaceae</taxon>
        <taxon>Mycoplana</taxon>
    </lineage>
</organism>
<dbReference type="RefSeq" id="WP_210300159.1">
    <property type="nucleotide sequence ID" value="NZ_JACIEE010000002.1"/>
</dbReference>
<proteinExistence type="inferred from homology"/>
<dbReference type="InterPro" id="IPR050556">
    <property type="entry name" value="Type_II_TA_system_RNase"/>
</dbReference>
<evidence type="ECO:0000313" key="11">
    <source>
        <dbReference type="Proteomes" id="UP000574761"/>
    </source>
</evidence>
<keyword evidence="11" id="KW-1185">Reference proteome</keyword>
<keyword evidence="6 8" id="KW-0460">Magnesium</keyword>
<dbReference type="InterPro" id="IPR022907">
    <property type="entry name" value="VapC_family"/>
</dbReference>
<evidence type="ECO:0000256" key="3">
    <source>
        <dbReference type="ARBA" id="ARBA00022722"/>
    </source>
</evidence>
<evidence type="ECO:0000256" key="8">
    <source>
        <dbReference type="HAMAP-Rule" id="MF_00265"/>
    </source>
</evidence>
<dbReference type="HAMAP" id="MF_00265">
    <property type="entry name" value="VapC_Nob1"/>
    <property type="match status" value="1"/>
</dbReference>
<dbReference type="InterPro" id="IPR002716">
    <property type="entry name" value="PIN_dom"/>
</dbReference>
<keyword evidence="8" id="KW-0800">Toxin</keyword>
<dbReference type="Gene3D" id="3.40.50.1010">
    <property type="entry name" value="5'-nuclease"/>
    <property type="match status" value="1"/>
</dbReference>
<protein>
    <recommendedName>
        <fullName evidence="8">Ribonuclease VapC</fullName>
        <shortName evidence="8">RNase VapC</shortName>
        <ecNumber evidence="8">3.1.-.-</ecNumber>
    </recommendedName>
    <alternativeName>
        <fullName evidence="8">Toxin VapC</fullName>
    </alternativeName>
</protein>
<reference evidence="10 11" key="1">
    <citation type="submission" date="2020-08" db="EMBL/GenBank/DDBJ databases">
        <title>Genomic Encyclopedia of Type Strains, Phase IV (KMG-IV): sequencing the most valuable type-strain genomes for metagenomic binning, comparative biology and taxonomic classification.</title>
        <authorList>
            <person name="Goeker M."/>
        </authorList>
    </citation>
    <scope>NUCLEOTIDE SEQUENCE [LARGE SCALE GENOMIC DNA]</scope>
    <source>
        <strain evidence="10 11">DSM 100211</strain>
    </source>
</reference>
<evidence type="ECO:0000256" key="4">
    <source>
        <dbReference type="ARBA" id="ARBA00022723"/>
    </source>
</evidence>
<dbReference type="GO" id="GO:0016787">
    <property type="term" value="F:hydrolase activity"/>
    <property type="evidence" value="ECO:0007669"/>
    <property type="project" value="UniProtKB-KW"/>
</dbReference>